<feature type="compositionally biased region" description="Polar residues" evidence="7">
    <location>
        <begin position="431"/>
        <end position="441"/>
    </location>
</feature>
<comment type="subcellular location">
    <subcellularLocation>
        <location evidence="1">Cell membrane</location>
    </subcellularLocation>
</comment>
<dbReference type="NCBIfam" id="TIGR01730">
    <property type="entry name" value="RND_mfp"/>
    <property type="match status" value="1"/>
</dbReference>
<dbReference type="GO" id="GO:0015562">
    <property type="term" value="F:efflux transmembrane transporter activity"/>
    <property type="evidence" value="ECO:0007669"/>
    <property type="project" value="TreeGrafter"/>
</dbReference>
<dbReference type="InterPro" id="IPR058624">
    <property type="entry name" value="MdtA-like_HH"/>
</dbReference>
<keyword evidence="3" id="KW-1003">Cell membrane</keyword>
<dbReference type="EMBL" id="CABN01000018">
    <property type="protein sequence ID" value="CBH99476.1"/>
    <property type="molecule type" value="Genomic_DNA"/>
</dbReference>
<feature type="compositionally biased region" description="Polar residues" evidence="7">
    <location>
        <begin position="449"/>
        <end position="465"/>
    </location>
</feature>
<keyword evidence="4" id="KW-0997">Cell inner membrane</keyword>
<evidence type="ECO:0000256" key="1">
    <source>
        <dbReference type="ARBA" id="ARBA00004236"/>
    </source>
</evidence>
<evidence type="ECO:0000256" key="3">
    <source>
        <dbReference type="ARBA" id="ARBA00022475"/>
    </source>
</evidence>
<sequence>MASTAVSTLGTAVSAIIRMKKNEKLSLQEMESVSVSQLTETTSEELTPEPGKSGWVRAVVYIVLLALVAGGVWRVYKNRKLAAQQTASQANALLNMPVPVQAAAVEQKPMPVYLTALGTVTPYYSVTVKARVSGQLDHVSFTEGQLVKEGQTILVVDPRPYKAALDQAKGTLAHDEALLKDAQAEYARYKALYEAGVVSKEQLDLELATQGQYEGAIQSDKAAIETAQLQLDWCTVQSPISGKIGLRLVDPGNIITANTTNLVIINQIEPIAVYFTLPENQLPQVLAMLRDQKNLVAEAFDRGDTTRLTTGQLLTADNQIDTTTGTDRLKAVFSNVDQQLFPNQFVNIHLIMEQRPKALVVPSAAIQTGNQGTFVWTVRHDQATNKDKVAMTPVKVALAEGQVTILDSGVSPGEQVVIDGADRLHVGSVVEVSSSPTSQSDLPADASAGASTSMLAQKLNQSATSPHAHVGPAQGGGHEGGHSRTRP</sequence>
<dbReference type="Gene3D" id="2.40.30.170">
    <property type="match status" value="1"/>
</dbReference>
<evidence type="ECO:0000259" key="10">
    <source>
        <dbReference type="Pfam" id="PF25917"/>
    </source>
</evidence>
<feature type="domain" description="Multidrug resistance protein MdtA-like barrel-sandwich hybrid" evidence="10">
    <location>
        <begin position="126"/>
        <end position="265"/>
    </location>
</feature>
<evidence type="ECO:0000313" key="13">
    <source>
        <dbReference type="EMBL" id="CBH99476.1"/>
    </source>
</evidence>
<keyword evidence="6" id="KW-0175">Coiled coil</keyword>
<dbReference type="Gene3D" id="2.40.50.100">
    <property type="match status" value="1"/>
</dbReference>
<organism evidence="13">
    <name type="scientific">mine drainage metagenome</name>
    <dbReference type="NCBI Taxonomy" id="410659"/>
    <lineage>
        <taxon>unclassified sequences</taxon>
        <taxon>metagenomes</taxon>
        <taxon>ecological metagenomes</taxon>
    </lineage>
</organism>
<dbReference type="Gene3D" id="1.10.287.470">
    <property type="entry name" value="Helix hairpin bin"/>
    <property type="match status" value="1"/>
</dbReference>
<evidence type="ECO:0000259" key="9">
    <source>
        <dbReference type="Pfam" id="PF25876"/>
    </source>
</evidence>
<feature type="domain" description="Multidrug resistance protein MdtA-like alpha-helical hairpin" evidence="9">
    <location>
        <begin position="165"/>
        <end position="233"/>
    </location>
</feature>
<protein>
    <submittedName>
        <fullName evidence="13">Multidrug efflux system, subunit A</fullName>
    </submittedName>
</protein>
<proteinExistence type="predicted"/>
<dbReference type="PANTHER" id="PTHR30469">
    <property type="entry name" value="MULTIDRUG RESISTANCE PROTEIN MDTA"/>
    <property type="match status" value="1"/>
</dbReference>
<evidence type="ECO:0000256" key="6">
    <source>
        <dbReference type="SAM" id="Coils"/>
    </source>
</evidence>
<keyword evidence="5 8" id="KW-0472">Membrane</keyword>
<feature type="domain" description="Multidrug resistance protein MdtA-like beta-barrel" evidence="11">
    <location>
        <begin position="270"/>
        <end position="350"/>
    </location>
</feature>
<evidence type="ECO:0000256" key="4">
    <source>
        <dbReference type="ARBA" id="ARBA00022519"/>
    </source>
</evidence>
<dbReference type="Pfam" id="PF25917">
    <property type="entry name" value="BSH_RND"/>
    <property type="match status" value="1"/>
</dbReference>
<evidence type="ECO:0000256" key="2">
    <source>
        <dbReference type="ARBA" id="ARBA00022448"/>
    </source>
</evidence>
<dbReference type="PANTHER" id="PTHR30469:SF12">
    <property type="entry name" value="MULTIDRUG RESISTANCE PROTEIN MDTA"/>
    <property type="match status" value="1"/>
</dbReference>
<feature type="region of interest" description="Disordered" evidence="7">
    <location>
        <begin position="431"/>
        <end position="487"/>
    </location>
</feature>
<dbReference type="InterPro" id="IPR058625">
    <property type="entry name" value="MdtA-like_BSH"/>
</dbReference>
<dbReference type="AlphaFoldDB" id="E6PX17"/>
<evidence type="ECO:0000259" key="12">
    <source>
        <dbReference type="Pfam" id="PF25967"/>
    </source>
</evidence>
<gene>
    <name evidence="13" type="primary">mdtA</name>
    <name evidence="13" type="ORF">CARN3_0401</name>
</gene>
<keyword evidence="2" id="KW-0813">Transport</keyword>
<dbReference type="InterPro" id="IPR058627">
    <property type="entry name" value="MdtA-like_C"/>
</dbReference>
<reference evidence="13" key="1">
    <citation type="submission" date="2009-10" db="EMBL/GenBank/DDBJ databases">
        <title>Diversity of trophic interactions inside an arsenic-rich microbial ecosystem.</title>
        <authorList>
            <person name="Bertin P.N."/>
            <person name="Heinrich-Salmeron A."/>
            <person name="Pelletier E."/>
            <person name="Goulhen-Chollet F."/>
            <person name="Arsene-Ploetze F."/>
            <person name="Gallien S."/>
            <person name="Calteau A."/>
            <person name="Vallenet D."/>
            <person name="Casiot C."/>
            <person name="Chane-Woon-Ming B."/>
            <person name="Giloteaux L."/>
            <person name="Barakat M."/>
            <person name="Bonnefoy V."/>
            <person name="Bruneel O."/>
            <person name="Chandler M."/>
            <person name="Cleiss J."/>
            <person name="Duran R."/>
            <person name="Elbaz-Poulichet F."/>
            <person name="Fonknechten N."/>
            <person name="Lauga B."/>
            <person name="Mornico D."/>
            <person name="Ortet P."/>
            <person name="Schaeffer C."/>
            <person name="Siguier P."/>
            <person name="Alexander Thil Smith A."/>
            <person name="Van Dorsselaer A."/>
            <person name="Weissenbach J."/>
            <person name="Medigue C."/>
            <person name="Le Paslier D."/>
        </authorList>
    </citation>
    <scope>NUCLEOTIDE SEQUENCE</scope>
</reference>
<dbReference type="InterPro" id="IPR058626">
    <property type="entry name" value="MdtA-like_b-barrel"/>
</dbReference>
<dbReference type="InterPro" id="IPR006143">
    <property type="entry name" value="RND_pump_MFP"/>
</dbReference>
<name>E6PX17_9ZZZZ</name>
<evidence type="ECO:0000256" key="5">
    <source>
        <dbReference type="ARBA" id="ARBA00023136"/>
    </source>
</evidence>
<evidence type="ECO:0000256" key="7">
    <source>
        <dbReference type="SAM" id="MobiDB-lite"/>
    </source>
</evidence>
<evidence type="ECO:0000259" key="11">
    <source>
        <dbReference type="Pfam" id="PF25944"/>
    </source>
</evidence>
<accession>E6PX17</accession>
<comment type="caution">
    <text evidence="13">The sequence shown here is derived from an EMBL/GenBank/DDBJ whole genome shotgun (WGS) entry which is preliminary data.</text>
</comment>
<dbReference type="Pfam" id="PF25944">
    <property type="entry name" value="Beta-barrel_RND"/>
    <property type="match status" value="1"/>
</dbReference>
<dbReference type="Pfam" id="PF25967">
    <property type="entry name" value="RND-MFP_C"/>
    <property type="match status" value="1"/>
</dbReference>
<dbReference type="Pfam" id="PF25876">
    <property type="entry name" value="HH_MFP_RND"/>
    <property type="match status" value="1"/>
</dbReference>
<keyword evidence="8" id="KW-1133">Transmembrane helix</keyword>
<dbReference type="SUPFAM" id="SSF111369">
    <property type="entry name" value="HlyD-like secretion proteins"/>
    <property type="match status" value="1"/>
</dbReference>
<dbReference type="Gene3D" id="2.40.420.20">
    <property type="match status" value="1"/>
</dbReference>
<evidence type="ECO:0000256" key="8">
    <source>
        <dbReference type="SAM" id="Phobius"/>
    </source>
</evidence>
<feature type="transmembrane region" description="Helical" evidence="8">
    <location>
        <begin position="55"/>
        <end position="76"/>
    </location>
</feature>
<dbReference type="GO" id="GO:1990281">
    <property type="term" value="C:efflux pump complex"/>
    <property type="evidence" value="ECO:0007669"/>
    <property type="project" value="TreeGrafter"/>
</dbReference>
<keyword evidence="8" id="KW-0812">Transmembrane</keyword>
<feature type="domain" description="Multidrug resistance protein MdtA-like C-terminal permuted SH3" evidence="12">
    <location>
        <begin position="358"/>
        <end position="423"/>
    </location>
</feature>
<feature type="coiled-coil region" evidence="6">
    <location>
        <begin position="165"/>
        <end position="192"/>
    </location>
</feature>